<keyword evidence="1" id="KW-0547">Nucleotide-binding</keyword>
<dbReference type="Proteomes" id="UP000278962">
    <property type="component" value="Unassembled WGS sequence"/>
</dbReference>
<name>A0A660KV45_9ACTN</name>
<gene>
    <name evidence="4" type="ORF">C8N24_6559</name>
</gene>
<evidence type="ECO:0000256" key="1">
    <source>
        <dbReference type="ARBA" id="ARBA00022741"/>
    </source>
</evidence>
<dbReference type="SMART" id="SM00421">
    <property type="entry name" value="HTH_LUXR"/>
    <property type="match status" value="1"/>
</dbReference>
<dbReference type="InterPro" id="IPR041664">
    <property type="entry name" value="AAA_16"/>
</dbReference>
<evidence type="ECO:0000256" key="2">
    <source>
        <dbReference type="ARBA" id="ARBA00022840"/>
    </source>
</evidence>
<dbReference type="SUPFAM" id="SSF46894">
    <property type="entry name" value="C-terminal effector domain of the bipartite response regulators"/>
    <property type="match status" value="1"/>
</dbReference>
<dbReference type="EMBL" id="RBIL01000003">
    <property type="protein sequence ID" value="RKQ84928.1"/>
    <property type="molecule type" value="Genomic_DNA"/>
</dbReference>
<dbReference type="PANTHER" id="PTHR16305">
    <property type="entry name" value="TESTICULAR SOLUBLE ADENYLYL CYCLASE"/>
    <property type="match status" value="1"/>
</dbReference>
<proteinExistence type="predicted"/>
<dbReference type="InterPro" id="IPR000792">
    <property type="entry name" value="Tscrpt_reg_LuxR_C"/>
</dbReference>
<sequence>MERAIAEVRGGGSRVLVVVGEPGIGKTALLEAAAEQAAAAGLLTLPARAAEHEREVPFALAVAAFDDHVGSMHPTRVEALGPDLGAVLPAGAAGAVPTAERFRHHRALRALVESTARERPAALLLDDLHWADDASLEFVQHILRRPPRAPHLLMLALRSGALAGALSMPTAGVATIELEPLDRDDSLALLAGVPSRRARERIADEAHGNPFFLSQLARFPHDALPPCVLAAVGQEVALLADEERALLEGAAVAGDPFDPELATAAAQRAADLDRLVAAGLVRPTGRGRAFAFRHPLVRRAVYDAAPPAWRLGAHERITAALEARGAAPGVRAHHVERFARPGDERAIDVLTAAATAAEATSPATAARWYAAALALVPDGETARRIDLRARHALTLAAAGQVQAARDELVEVLALLPEGEVTARRRLVVACAHLEKLLDRPDQARRRLLAAGPDEHAELAYELAVLGSCYDGAATVRTWAERARALATAPRTGAAVAALSPGANRAGVDASLAVGATAVAATGALMDGDRAVATLRLEDALAGLARLDDRVLARRLDAAVNVGIAASTGERYADAAAVAARGLAIARATGQGQLIVTLSTLAALAHTERLDLPAALAEIENAAETTTLQDMAYARVLVTWAQLVAHELTGDLAAATQATDALATIPPAGSVALRHARIAAATLGAERDPERSRADLLALAGPGFERLDVPARARTGLTLVRCAIALGRLDEAERWAALAGTAGGAATAVLGASDVRAAAARAEVLLARDEARAAADVVLAAVAVASSAGARRDEVVARLLAGRALAAAGDADRAKRELRRVADEARVGGASALVADAARELRRLGTRIPTAGGDLTGRERDVTDLVVRGLSNKQVAADLYLSEKTIEGTLTRIYAKLGVRSRVDLVRLARD</sequence>
<dbReference type="SUPFAM" id="SSF52540">
    <property type="entry name" value="P-loop containing nucleoside triphosphate hydrolases"/>
    <property type="match status" value="1"/>
</dbReference>
<dbReference type="InterPro" id="IPR016032">
    <property type="entry name" value="Sig_transdc_resp-reg_C-effctor"/>
</dbReference>
<dbReference type="PROSITE" id="PS50043">
    <property type="entry name" value="HTH_LUXR_2"/>
    <property type="match status" value="1"/>
</dbReference>
<dbReference type="PANTHER" id="PTHR16305:SF35">
    <property type="entry name" value="TRANSCRIPTIONAL ACTIVATOR DOMAIN"/>
    <property type="match status" value="1"/>
</dbReference>
<dbReference type="CDD" id="cd06170">
    <property type="entry name" value="LuxR_C_like"/>
    <property type="match status" value="1"/>
</dbReference>
<comment type="caution">
    <text evidence="4">The sequence shown here is derived from an EMBL/GenBank/DDBJ whole genome shotgun (WGS) entry which is preliminary data.</text>
</comment>
<protein>
    <submittedName>
        <fullName evidence="4">Regulatory LuxR family protein</fullName>
    </submittedName>
</protein>
<dbReference type="Pfam" id="PF13191">
    <property type="entry name" value="AAA_16"/>
    <property type="match status" value="1"/>
</dbReference>
<dbReference type="PRINTS" id="PR00038">
    <property type="entry name" value="HTHLUXR"/>
</dbReference>
<dbReference type="AlphaFoldDB" id="A0A660KV45"/>
<dbReference type="GO" id="GO:0006355">
    <property type="term" value="P:regulation of DNA-templated transcription"/>
    <property type="evidence" value="ECO:0007669"/>
    <property type="project" value="InterPro"/>
</dbReference>
<evidence type="ECO:0000259" key="3">
    <source>
        <dbReference type="PROSITE" id="PS50043"/>
    </source>
</evidence>
<dbReference type="InterPro" id="IPR027417">
    <property type="entry name" value="P-loop_NTPase"/>
</dbReference>
<dbReference type="GO" id="GO:0003677">
    <property type="term" value="F:DNA binding"/>
    <property type="evidence" value="ECO:0007669"/>
    <property type="project" value="InterPro"/>
</dbReference>
<evidence type="ECO:0000313" key="5">
    <source>
        <dbReference type="Proteomes" id="UP000278962"/>
    </source>
</evidence>
<dbReference type="Pfam" id="PF00196">
    <property type="entry name" value="GerE"/>
    <property type="match status" value="1"/>
</dbReference>
<dbReference type="Gene3D" id="1.10.10.10">
    <property type="entry name" value="Winged helix-like DNA-binding domain superfamily/Winged helix DNA-binding domain"/>
    <property type="match status" value="1"/>
</dbReference>
<dbReference type="GO" id="GO:0005524">
    <property type="term" value="F:ATP binding"/>
    <property type="evidence" value="ECO:0007669"/>
    <property type="project" value="UniProtKB-KW"/>
</dbReference>
<accession>A0A660KV45</accession>
<feature type="domain" description="HTH luxR-type" evidence="3">
    <location>
        <begin position="847"/>
        <end position="910"/>
    </location>
</feature>
<dbReference type="GO" id="GO:0004016">
    <property type="term" value="F:adenylate cyclase activity"/>
    <property type="evidence" value="ECO:0007669"/>
    <property type="project" value="TreeGrafter"/>
</dbReference>
<dbReference type="InterPro" id="IPR036388">
    <property type="entry name" value="WH-like_DNA-bd_sf"/>
</dbReference>
<keyword evidence="2" id="KW-0067">ATP-binding</keyword>
<dbReference type="GO" id="GO:0005737">
    <property type="term" value="C:cytoplasm"/>
    <property type="evidence" value="ECO:0007669"/>
    <property type="project" value="TreeGrafter"/>
</dbReference>
<organism evidence="4 5">
    <name type="scientific">Solirubrobacter pauli</name>
    <dbReference type="NCBI Taxonomy" id="166793"/>
    <lineage>
        <taxon>Bacteria</taxon>
        <taxon>Bacillati</taxon>
        <taxon>Actinomycetota</taxon>
        <taxon>Thermoleophilia</taxon>
        <taxon>Solirubrobacterales</taxon>
        <taxon>Solirubrobacteraceae</taxon>
        <taxon>Solirubrobacter</taxon>
    </lineage>
</organism>
<evidence type="ECO:0000313" key="4">
    <source>
        <dbReference type="EMBL" id="RKQ84928.1"/>
    </source>
</evidence>
<keyword evidence="5" id="KW-1185">Reference proteome</keyword>
<reference evidence="4 5" key="1">
    <citation type="submission" date="2018-10" db="EMBL/GenBank/DDBJ databases">
        <title>Genomic Encyclopedia of Archaeal and Bacterial Type Strains, Phase II (KMG-II): from individual species to whole genera.</title>
        <authorList>
            <person name="Goeker M."/>
        </authorList>
    </citation>
    <scope>NUCLEOTIDE SEQUENCE [LARGE SCALE GENOMIC DNA]</scope>
    <source>
        <strain evidence="4 5">DSM 14954</strain>
    </source>
</reference>